<keyword evidence="5" id="KW-0539">Nucleus</keyword>
<dbReference type="GO" id="GO:0000977">
    <property type="term" value="F:RNA polymerase II transcription regulatory region sequence-specific DNA binding"/>
    <property type="evidence" value="ECO:0007669"/>
    <property type="project" value="InterPro"/>
</dbReference>
<dbReference type="Gene3D" id="3.40.1810.10">
    <property type="entry name" value="Transcription factor, MADS-box"/>
    <property type="match status" value="1"/>
</dbReference>
<evidence type="ECO:0000256" key="2">
    <source>
        <dbReference type="ARBA" id="ARBA00023015"/>
    </source>
</evidence>
<dbReference type="PROSITE" id="PS50066">
    <property type="entry name" value="MADS_BOX_2"/>
    <property type="match status" value="1"/>
</dbReference>
<keyword evidence="2" id="KW-0805">Transcription regulation</keyword>
<dbReference type="GO" id="GO:0003700">
    <property type="term" value="F:DNA-binding transcription factor activity"/>
    <property type="evidence" value="ECO:0007669"/>
    <property type="project" value="InterPro"/>
</dbReference>
<name>A0A371EYS1_MUCPR</name>
<proteinExistence type="predicted"/>
<evidence type="ECO:0000259" key="7">
    <source>
        <dbReference type="PROSITE" id="PS50066"/>
    </source>
</evidence>
<accession>A0A371EYS1</accession>
<keyword evidence="3" id="KW-0238">DNA-binding</keyword>
<feature type="domain" description="K-box" evidence="8">
    <location>
        <begin position="161"/>
        <end position="253"/>
    </location>
</feature>
<dbReference type="InterPro" id="IPR002100">
    <property type="entry name" value="TF_MADSbox"/>
</dbReference>
<dbReference type="InterPro" id="IPR033896">
    <property type="entry name" value="MEF2-like_N"/>
</dbReference>
<comment type="caution">
    <text evidence="9">The sequence shown here is derived from an EMBL/GenBank/DDBJ whole genome shotgun (WGS) entry which is preliminary data.</text>
</comment>
<sequence>YTPSLLFLWQLSLPIWERLFTSLHLFLFCVYEFLFTALPLALLPPSLSPLLILVLGKGSKRRSTQVVARFVVIDLEMGRGKIEIKLIENPTNRQVTYSKRRNGIFKKAHELSVLCDAKVSLIMFSKNNKMHEYISPGLSTKKIIDQYQKTLGDIDLWRSHYEKMLENLKKLKDINNKLRRQIRHRIGEGLELDDLSFQQLRTLEEDMVSSIGKIRERKFHVIKTRTDTCRKKVKSLEQMNGNLLLELKEKCVIHPQFLLHDEGDEESAVALANGASTLYAFCQHHTHLNLPQHGEEPFKTDDLRLA</sequence>
<dbReference type="InterPro" id="IPR002487">
    <property type="entry name" value="TF_Kbox"/>
</dbReference>
<dbReference type="CDD" id="cd00265">
    <property type="entry name" value="MADS_MEF2_like"/>
    <property type="match status" value="1"/>
</dbReference>
<dbReference type="PRINTS" id="PR00404">
    <property type="entry name" value="MADSDOMAIN"/>
</dbReference>
<dbReference type="InterPro" id="IPR050142">
    <property type="entry name" value="MADS-box/MEF2_TF"/>
</dbReference>
<dbReference type="PANTHER" id="PTHR48019">
    <property type="entry name" value="SERUM RESPONSE FACTOR HOMOLOG"/>
    <property type="match status" value="1"/>
</dbReference>
<dbReference type="PROSITE" id="PS00350">
    <property type="entry name" value="MADS_BOX_1"/>
    <property type="match status" value="1"/>
</dbReference>
<dbReference type="GO" id="GO:0046983">
    <property type="term" value="F:protein dimerization activity"/>
    <property type="evidence" value="ECO:0007669"/>
    <property type="project" value="InterPro"/>
</dbReference>
<evidence type="ECO:0000313" key="9">
    <source>
        <dbReference type="EMBL" id="RDX71154.1"/>
    </source>
</evidence>
<evidence type="ECO:0000313" key="10">
    <source>
        <dbReference type="Proteomes" id="UP000257109"/>
    </source>
</evidence>
<dbReference type="InterPro" id="IPR036879">
    <property type="entry name" value="TF_MADSbox_sf"/>
</dbReference>
<feature type="transmembrane region" description="Helical" evidence="6">
    <location>
        <begin position="25"/>
        <end position="55"/>
    </location>
</feature>
<dbReference type="SMART" id="SM00432">
    <property type="entry name" value="MADS"/>
    <property type="match status" value="1"/>
</dbReference>
<reference evidence="9" key="1">
    <citation type="submission" date="2018-05" db="EMBL/GenBank/DDBJ databases">
        <title>Draft genome of Mucuna pruriens seed.</title>
        <authorList>
            <person name="Nnadi N.E."/>
            <person name="Vos R."/>
            <person name="Hasami M.H."/>
            <person name="Devisetty U.K."/>
            <person name="Aguiy J.C."/>
        </authorList>
    </citation>
    <scope>NUCLEOTIDE SEQUENCE [LARGE SCALE GENOMIC DNA]</scope>
    <source>
        <strain evidence="9">JCA_2017</strain>
    </source>
</reference>
<dbReference type="AlphaFoldDB" id="A0A371EYS1"/>
<evidence type="ECO:0000256" key="3">
    <source>
        <dbReference type="ARBA" id="ARBA00023125"/>
    </source>
</evidence>
<evidence type="ECO:0000256" key="4">
    <source>
        <dbReference type="ARBA" id="ARBA00023163"/>
    </source>
</evidence>
<evidence type="ECO:0000259" key="8">
    <source>
        <dbReference type="PROSITE" id="PS51297"/>
    </source>
</evidence>
<keyword evidence="6" id="KW-1133">Transmembrane helix</keyword>
<dbReference type="GO" id="GO:0045944">
    <property type="term" value="P:positive regulation of transcription by RNA polymerase II"/>
    <property type="evidence" value="ECO:0007669"/>
    <property type="project" value="InterPro"/>
</dbReference>
<feature type="non-terminal residue" evidence="9">
    <location>
        <position position="306"/>
    </location>
</feature>
<gene>
    <name evidence="9" type="primary">DEFA</name>
    <name evidence="9" type="ORF">CR513_49533</name>
</gene>
<protein>
    <submittedName>
        <fullName evidence="9">Floral homeotic protein DEFICIENS</fullName>
    </submittedName>
</protein>
<dbReference type="Pfam" id="PF01486">
    <property type="entry name" value="K-box"/>
    <property type="match status" value="1"/>
</dbReference>
<dbReference type="GO" id="GO:0005634">
    <property type="term" value="C:nucleus"/>
    <property type="evidence" value="ECO:0007669"/>
    <property type="project" value="UniProtKB-SubCell"/>
</dbReference>
<keyword evidence="4" id="KW-0804">Transcription</keyword>
<feature type="non-terminal residue" evidence="9">
    <location>
        <position position="1"/>
    </location>
</feature>
<evidence type="ECO:0000256" key="6">
    <source>
        <dbReference type="SAM" id="Phobius"/>
    </source>
</evidence>
<keyword evidence="6" id="KW-0472">Membrane</keyword>
<evidence type="ECO:0000256" key="1">
    <source>
        <dbReference type="ARBA" id="ARBA00004123"/>
    </source>
</evidence>
<organism evidence="9 10">
    <name type="scientific">Mucuna pruriens</name>
    <name type="common">Velvet bean</name>
    <name type="synonym">Dolichos pruriens</name>
    <dbReference type="NCBI Taxonomy" id="157652"/>
    <lineage>
        <taxon>Eukaryota</taxon>
        <taxon>Viridiplantae</taxon>
        <taxon>Streptophyta</taxon>
        <taxon>Embryophyta</taxon>
        <taxon>Tracheophyta</taxon>
        <taxon>Spermatophyta</taxon>
        <taxon>Magnoliopsida</taxon>
        <taxon>eudicotyledons</taxon>
        <taxon>Gunneridae</taxon>
        <taxon>Pentapetalae</taxon>
        <taxon>rosids</taxon>
        <taxon>fabids</taxon>
        <taxon>Fabales</taxon>
        <taxon>Fabaceae</taxon>
        <taxon>Papilionoideae</taxon>
        <taxon>50 kb inversion clade</taxon>
        <taxon>NPAAA clade</taxon>
        <taxon>indigoferoid/millettioid clade</taxon>
        <taxon>Phaseoleae</taxon>
        <taxon>Mucuna</taxon>
    </lineage>
</organism>
<comment type="subcellular location">
    <subcellularLocation>
        <location evidence="1">Nucleus</location>
    </subcellularLocation>
</comment>
<dbReference type="PROSITE" id="PS51297">
    <property type="entry name" value="K_BOX"/>
    <property type="match status" value="1"/>
</dbReference>
<dbReference type="Pfam" id="PF00319">
    <property type="entry name" value="SRF-TF"/>
    <property type="match status" value="1"/>
</dbReference>
<dbReference type="OrthoDB" id="1898716at2759"/>
<keyword evidence="6" id="KW-0812">Transmembrane</keyword>
<dbReference type="EMBL" id="QJKJ01011444">
    <property type="protein sequence ID" value="RDX71154.1"/>
    <property type="molecule type" value="Genomic_DNA"/>
</dbReference>
<evidence type="ECO:0000256" key="5">
    <source>
        <dbReference type="ARBA" id="ARBA00023242"/>
    </source>
</evidence>
<dbReference type="Proteomes" id="UP000257109">
    <property type="component" value="Unassembled WGS sequence"/>
</dbReference>
<keyword evidence="10" id="KW-1185">Reference proteome</keyword>
<feature type="domain" description="MADS-box" evidence="7">
    <location>
        <begin position="77"/>
        <end position="137"/>
    </location>
</feature>
<dbReference type="SUPFAM" id="SSF55455">
    <property type="entry name" value="SRF-like"/>
    <property type="match status" value="1"/>
</dbReference>